<dbReference type="Proteomes" id="UP001642520">
    <property type="component" value="Unassembled WGS sequence"/>
</dbReference>
<evidence type="ECO:0000256" key="3">
    <source>
        <dbReference type="ARBA" id="ARBA00022763"/>
    </source>
</evidence>
<evidence type="ECO:0000256" key="4">
    <source>
        <dbReference type="ARBA" id="ARBA00023204"/>
    </source>
</evidence>
<protein>
    <recommendedName>
        <fullName evidence="2">DNA repair protein SWI5 homolog</fullName>
    </recommendedName>
    <alternativeName>
        <fullName evidence="6">Protein SAE3 homolog</fullName>
    </alternativeName>
</protein>
<evidence type="ECO:0000256" key="6">
    <source>
        <dbReference type="ARBA" id="ARBA00030081"/>
    </source>
</evidence>
<keyword evidence="9" id="KW-1185">Reference proteome</keyword>
<dbReference type="Pfam" id="PF07061">
    <property type="entry name" value="Swi5"/>
    <property type="match status" value="1"/>
</dbReference>
<proteinExistence type="inferred from homology"/>
<organism evidence="8 9">
    <name type="scientific">Xylocopa violacea</name>
    <name type="common">Violet carpenter bee</name>
    <name type="synonym">Apis violacea</name>
    <dbReference type="NCBI Taxonomy" id="135666"/>
    <lineage>
        <taxon>Eukaryota</taxon>
        <taxon>Metazoa</taxon>
        <taxon>Ecdysozoa</taxon>
        <taxon>Arthropoda</taxon>
        <taxon>Hexapoda</taxon>
        <taxon>Insecta</taxon>
        <taxon>Pterygota</taxon>
        <taxon>Neoptera</taxon>
        <taxon>Endopterygota</taxon>
        <taxon>Hymenoptera</taxon>
        <taxon>Apocrita</taxon>
        <taxon>Aculeata</taxon>
        <taxon>Apoidea</taxon>
        <taxon>Anthophila</taxon>
        <taxon>Apidae</taxon>
        <taxon>Xylocopa</taxon>
        <taxon>Xylocopa</taxon>
    </lineage>
</organism>
<keyword evidence="3" id="KW-0227">DNA damage</keyword>
<evidence type="ECO:0000313" key="8">
    <source>
        <dbReference type="EMBL" id="CAL7938088.1"/>
    </source>
</evidence>
<evidence type="ECO:0000256" key="5">
    <source>
        <dbReference type="ARBA" id="ARBA00025380"/>
    </source>
</evidence>
<dbReference type="PANTHER" id="PTHR28529">
    <property type="entry name" value="DNA REPAIR PROTEIN SWI5 HOMOLOG"/>
    <property type="match status" value="1"/>
</dbReference>
<feature type="region of interest" description="Disordered" evidence="7">
    <location>
        <begin position="1"/>
        <end position="34"/>
    </location>
</feature>
<dbReference type="Gene3D" id="1.20.5.170">
    <property type="match status" value="1"/>
</dbReference>
<dbReference type="EMBL" id="CAXAJV020001288">
    <property type="protein sequence ID" value="CAL7938088.1"/>
    <property type="molecule type" value="Genomic_DNA"/>
</dbReference>
<dbReference type="InterPro" id="IPR010760">
    <property type="entry name" value="DNA-repair_Swi5"/>
</dbReference>
<comment type="similarity">
    <text evidence="1">Belongs to the SWI5/SAE3 family.</text>
</comment>
<reference evidence="8 9" key="1">
    <citation type="submission" date="2024-08" db="EMBL/GenBank/DDBJ databases">
        <authorList>
            <person name="Will J Nash"/>
            <person name="Angela Man"/>
            <person name="Seanna McTaggart"/>
            <person name="Kendall Baker"/>
            <person name="Tom Barker"/>
            <person name="Leah Catchpole"/>
            <person name="Alex Durrant"/>
            <person name="Karim Gharbi"/>
            <person name="Naomi Irish"/>
            <person name="Gemy Kaithakottil"/>
            <person name="Debby Ku"/>
            <person name="Aaliyah Providence"/>
            <person name="Felix Shaw"/>
            <person name="David Swarbreck"/>
            <person name="Chris Watkins"/>
            <person name="Ann M. McCartney"/>
            <person name="Giulio Formenti"/>
            <person name="Alice Mouton"/>
            <person name="Noel Vella"/>
            <person name="Bjorn M von Reumont"/>
            <person name="Adriana Vella"/>
            <person name="Wilfried Haerty"/>
        </authorList>
    </citation>
    <scope>NUCLEOTIDE SEQUENCE [LARGE SCALE GENOMIC DNA]</scope>
</reference>
<dbReference type="PANTHER" id="PTHR28529:SF2">
    <property type="entry name" value="DNA REPAIR PROTEIN SWI5 HOMOLOG"/>
    <property type="match status" value="1"/>
</dbReference>
<evidence type="ECO:0000313" key="9">
    <source>
        <dbReference type="Proteomes" id="UP001642520"/>
    </source>
</evidence>
<feature type="compositionally biased region" description="Polar residues" evidence="7">
    <location>
        <begin position="10"/>
        <end position="19"/>
    </location>
</feature>
<comment type="caution">
    <text evidence="8">The sequence shown here is derived from an EMBL/GenBank/DDBJ whole genome shotgun (WGS) entry which is preliminary data.</text>
</comment>
<gene>
    <name evidence="8" type="ORF">XYLVIOL_LOCUS3082</name>
</gene>
<evidence type="ECO:0000256" key="7">
    <source>
        <dbReference type="SAM" id="MobiDB-lite"/>
    </source>
</evidence>
<evidence type="ECO:0000256" key="1">
    <source>
        <dbReference type="ARBA" id="ARBA00008060"/>
    </source>
</evidence>
<name>A0ABP1NE91_XYLVO</name>
<comment type="function">
    <text evidence="5">Component of the swi5-sfr1 complex, a complex required for double-strand break repair via homologous recombination.</text>
</comment>
<evidence type="ECO:0000256" key="2">
    <source>
        <dbReference type="ARBA" id="ARBA00019825"/>
    </source>
</evidence>
<sequence length="117" mass="13491">MFKKSMGRNVKNTRGVNIASSDRPSSSSNDKENILLTEEEIREYNELVEREKILDQELSDLKAQEIKFRSSQETMNLLHKYNDIKDATQMILGAKAVLNGTTIRDLYEQYGLSMEED</sequence>
<accession>A0ABP1NE91</accession>
<keyword evidence="4" id="KW-0234">DNA repair</keyword>